<accession>A0A645J9N5</accession>
<protein>
    <submittedName>
        <fullName evidence="2">Uncharacterized protein</fullName>
    </submittedName>
</protein>
<gene>
    <name evidence="2" type="ORF">SDC9_207160</name>
</gene>
<evidence type="ECO:0000313" key="2">
    <source>
        <dbReference type="EMBL" id="MPN59439.1"/>
    </source>
</evidence>
<evidence type="ECO:0000256" key="1">
    <source>
        <dbReference type="SAM" id="MobiDB-lite"/>
    </source>
</evidence>
<proteinExistence type="predicted"/>
<feature type="region of interest" description="Disordered" evidence="1">
    <location>
        <begin position="120"/>
        <end position="141"/>
    </location>
</feature>
<dbReference type="EMBL" id="VSSQ01133458">
    <property type="protein sequence ID" value="MPN59439.1"/>
    <property type="molecule type" value="Genomic_DNA"/>
</dbReference>
<organism evidence="2">
    <name type="scientific">bioreactor metagenome</name>
    <dbReference type="NCBI Taxonomy" id="1076179"/>
    <lineage>
        <taxon>unclassified sequences</taxon>
        <taxon>metagenomes</taxon>
        <taxon>ecological metagenomes</taxon>
    </lineage>
</organism>
<dbReference type="AlphaFoldDB" id="A0A645J9N5"/>
<name>A0A645J9N5_9ZZZZ</name>
<sequence>MGVILSSPDVRGKLSQVDQDICGDLRVRAMVDGFIKGTCKRENLKGADRAECGKAAVRDLHKAVRDVVLEQLQENSGYQEQMARDAVLSLLLHMFRSNSQSAGQAQSKRDLLKLRSRDLSETARRDRRKQQEQAGDWMLEF</sequence>
<comment type="caution">
    <text evidence="2">The sequence shown here is derived from an EMBL/GenBank/DDBJ whole genome shotgun (WGS) entry which is preliminary data.</text>
</comment>
<reference evidence="2" key="1">
    <citation type="submission" date="2019-08" db="EMBL/GenBank/DDBJ databases">
        <authorList>
            <person name="Kucharzyk K."/>
            <person name="Murdoch R.W."/>
            <person name="Higgins S."/>
            <person name="Loffler F."/>
        </authorList>
    </citation>
    <scope>NUCLEOTIDE SEQUENCE</scope>
</reference>